<dbReference type="Proteomes" id="UP000190897">
    <property type="component" value="Unassembled WGS sequence"/>
</dbReference>
<reference evidence="3" key="1">
    <citation type="submission" date="2017-02" db="EMBL/GenBank/DDBJ databases">
        <authorList>
            <person name="Varghese N."/>
            <person name="Submissions S."/>
        </authorList>
    </citation>
    <scope>NUCLEOTIDE SEQUENCE [LARGE SCALE GENOMIC DNA]</scope>
    <source>
        <strain evidence="3">DSM 22270</strain>
    </source>
</reference>
<proteinExistence type="predicted"/>
<dbReference type="SUPFAM" id="SSF52266">
    <property type="entry name" value="SGNH hydrolase"/>
    <property type="match status" value="1"/>
</dbReference>
<dbReference type="InterPro" id="IPR014982">
    <property type="entry name" value="GSCFA"/>
</dbReference>
<dbReference type="InterPro" id="IPR036514">
    <property type="entry name" value="SGNH_hydro_sf"/>
</dbReference>
<dbReference type="EMBL" id="FUZA01000001">
    <property type="protein sequence ID" value="SKB55604.1"/>
    <property type="molecule type" value="Genomic_DNA"/>
</dbReference>
<dbReference type="Gene3D" id="3.40.50.1110">
    <property type="entry name" value="SGNH hydrolase"/>
    <property type="match status" value="1"/>
</dbReference>
<keyword evidence="3" id="KW-1185">Reference proteome</keyword>
<evidence type="ECO:0000313" key="3">
    <source>
        <dbReference type="Proteomes" id="UP000190897"/>
    </source>
</evidence>
<organism evidence="2 3">
    <name type="scientific">Dyadobacter psychrophilus</name>
    <dbReference type="NCBI Taxonomy" id="651661"/>
    <lineage>
        <taxon>Bacteria</taxon>
        <taxon>Pseudomonadati</taxon>
        <taxon>Bacteroidota</taxon>
        <taxon>Cytophagia</taxon>
        <taxon>Cytophagales</taxon>
        <taxon>Spirosomataceae</taxon>
        <taxon>Dyadobacter</taxon>
    </lineage>
</organism>
<dbReference type="GO" id="GO:0016788">
    <property type="term" value="F:hydrolase activity, acting on ester bonds"/>
    <property type="evidence" value="ECO:0007669"/>
    <property type="project" value="UniProtKB-ARBA"/>
</dbReference>
<protein>
    <submittedName>
        <fullName evidence="2">GSCFA family protein</fullName>
    </submittedName>
</protein>
<dbReference type="STRING" id="651661.SAMN05660293_00985"/>
<accession>A0A1T5C852</accession>
<dbReference type="AlphaFoldDB" id="A0A1T5C852"/>
<evidence type="ECO:0000259" key="1">
    <source>
        <dbReference type="Pfam" id="PF08885"/>
    </source>
</evidence>
<feature type="domain" description="GSCFA" evidence="1">
    <location>
        <begin position="24"/>
        <end position="261"/>
    </location>
</feature>
<evidence type="ECO:0000313" key="2">
    <source>
        <dbReference type="EMBL" id="SKB55604.1"/>
    </source>
</evidence>
<dbReference type="OrthoDB" id="9807687at2"/>
<dbReference type="Pfam" id="PF08885">
    <property type="entry name" value="GSCFA"/>
    <property type="match status" value="1"/>
</dbReference>
<gene>
    <name evidence="2" type="ORF">SAMN05660293_00985</name>
</gene>
<dbReference type="RefSeq" id="WP_082213500.1">
    <property type="nucleotide sequence ID" value="NZ_FUZA01000001.1"/>
</dbReference>
<sequence length="334" mass="38520">MREIKLSTEVGIAPSEWKISQHSRVMTIGSCFADVLGNQLGGYKFPVLNNYFGTVFNPLAIAKILDGIIENRQPNSALFLQNPDKIWLHHDFHSSLYGLDQARLQAELTERSATAKVFLQGADVLVITFGTAFAYRHKQTNQIIGNCHKLPSDRFVKELLHPDQIMIAYEQLIQKLQSFRRNLRVILTVSPVRHTRDTLPLNQVSKSTLRLVCHRLSEKYKQVEYFPSYEIMMDELRDYRFYEEDLIHPNKLAEDIIFNAFSNAYLDNNALGFMKEWDAIRQMMFHRPLHGATESHQKLLKNVLTKLKALSLQIDVTKEIAEIEDKILEFSGQG</sequence>
<name>A0A1T5C852_9BACT</name>